<accession>K0R8J2</accession>
<feature type="compositionally biased region" description="Low complexity" evidence="1">
    <location>
        <begin position="49"/>
        <end position="71"/>
    </location>
</feature>
<protein>
    <submittedName>
        <fullName evidence="2">Uncharacterized protein</fullName>
    </submittedName>
</protein>
<dbReference type="AlphaFoldDB" id="K0R8J2"/>
<feature type="compositionally biased region" description="Basic residues" evidence="1">
    <location>
        <begin position="135"/>
        <end position="144"/>
    </location>
</feature>
<dbReference type="EMBL" id="AGNL01044404">
    <property type="protein sequence ID" value="EJK49828.1"/>
    <property type="molecule type" value="Genomic_DNA"/>
</dbReference>
<sequence>GMSGEEGEKHDAKRQRTEGGGPATSTAGSTAAQRSAFAEDAARIRSLLAGGPPSAEPTAAAAPSAAAPAAGSRHERPMQPPQQPPRPDDDSDEEEGGGGSWLTNYTAHRTRVGEAYQVSSLPVPPAGSSSSATHGGRRTNRAKQGHNATSRMNRLNRTMLNEKLPKAFKGLWQHPRLERPPVSEPRPFRASRDFRFKGRTRCKYLGRRNYLWNGFKSHTQRPPPPRTLRLRNGRLELPRPGCRHPFELRDPGPARQGTAGRARASALESVEVRSPSGRLMSSTVSICVPKTGTTSIFRPCFLTPSQSPSVGRGVVSPRSD</sequence>
<feature type="non-terminal residue" evidence="2">
    <location>
        <position position="1"/>
    </location>
</feature>
<feature type="region of interest" description="Disordered" evidence="1">
    <location>
        <begin position="239"/>
        <end position="266"/>
    </location>
</feature>
<evidence type="ECO:0000313" key="2">
    <source>
        <dbReference type="EMBL" id="EJK49828.1"/>
    </source>
</evidence>
<feature type="region of interest" description="Disordered" evidence="1">
    <location>
        <begin position="1"/>
        <end position="106"/>
    </location>
</feature>
<gene>
    <name evidence="2" type="ORF">THAOC_31257</name>
</gene>
<keyword evidence="3" id="KW-1185">Reference proteome</keyword>
<feature type="compositionally biased region" description="Basic and acidic residues" evidence="1">
    <location>
        <begin position="1"/>
        <end position="17"/>
    </location>
</feature>
<dbReference type="Proteomes" id="UP000266841">
    <property type="component" value="Unassembled WGS sequence"/>
</dbReference>
<evidence type="ECO:0000256" key="1">
    <source>
        <dbReference type="SAM" id="MobiDB-lite"/>
    </source>
</evidence>
<comment type="caution">
    <text evidence="2">The sequence shown here is derived from an EMBL/GenBank/DDBJ whole genome shotgun (WGS) entry which is preliminary data.</text>
</comment>
<evidence type="ECO:0000313" key="3">
    <source>
        <dbReference type="Proteomes" id="UP000266841"/>
    </source>
</evidence>
<feature type="compositionally biased region" description="Low complexity" evidence="1">
    <location>
        <begin position="23"/>
        <end position="32"/>
    </location>
</feature>
<organism evidence="2 3">
    <name type="scientific">Thalassiosira oceanica</name>
    <name type="common">Marine diatom</name>
    <dbReference type="NCBI Taxonomy" id="159749"/>
    <lineage>
        <taxon>Eukaryota</taxon>
        <taxon>Sar</taxon>
        <taxon>Stramenopiles</taxon>
        <taxon>Ochrophyta</taxon>
        <taxon>Bacillariophyta</taxon>
        <taxon>Coscinodiscophyceae</taxon>
        <taxon>Thalassiosirophycidae</taxon>
        <taxon>Thalassiosirales</taxon>
        <taxon>Thalassiosiraceae</taxon>
        <taxon>Thalassiosira</taxon>
    </lineage>
</organism>
<name>K0R8J2_THAOC</name>
<proteinExistence type="predicted"/>
<feature type="region of interest" description="Disordered" evidence="1">
    <location>
        <begin position="119"/>
        <end position="151"/>
    </location>
</feature>
<reference evidence="2 3" key="1">
    <citation type="journal article" date="2012" name="Genome Biol.">
        <title>Genome and low-iron response of an oceanic diatom adapted to chronic iron limitation.</title>
        <authorList>
            <person name="Lommer M."/>
            <person name="Specht M."/>
            <person name="Roy A.S."/>
            <person name="Kraemer L."/>
            <person name="Andreson R."/>
            <person name="Gutowska M.A."/>
            <person name="Wolf J."/>
            <person name="Bergner S.V."/>
            <person name="Schilhabel M.B."/>
            <person name="Klostermeier U.C."/>
            <person name="Beiko R.G."/>
            <person name="Rosenstiel P."/>
            <person name="Hippler M."/>
            <person name="Laroche J."/>
        </authorList>
    </citation>
    <scope>NUCLEOTIDE SEQUENCE [LARGE SCALE GENOMIC DNA]</scope>
    <source>
        <strain evidence="2 3">CCMP1005</strain>
    </source>
</reference>
<dbReference type="eggNOG" id="ENOG502TAWT">
    <property type="taxonomic scope" value="Eukaryota"/>
</dbReference>